<dbReference type="PROSITE" id="PS50865">
    <property type="entry name" value="ZF_MYND_2"/>
    <property type="match status" value="1"/>
</dbReference>
<evidence type="ECO:0000256" key="1">
    <source>
        <dbReference type="ARBA" id="ARBA00022723"/>
    </source>
</evidence>
<evidence type="ECO:0000256" key="4">
    <source>
        <dbReference type="PROSITE-ProRule" id="PRU00134"/>
    </source>
</evidence>
<keyword evidence="3" id="KW-0862">Zinc</keyword>
<dbReference type="InterPro" id="IPR011990">
    <property type="entry name" value="TPR-like_helical_dom_sf"/>
</dbReference>
<gene>
    <name evidence="6" type="ORF">OVA965_LOCUS39254</name>
    <name evidence="7" type="ORF">TMI583_LOCUS40534</name>
</gene>
<organism evidence="6 8">
    <name type="scientific">Didymodactylos carnosus</name>
    <dbReference type="NCBI Taxonomy" id="1234261"/>
    <lineage>
        <taxon>Eukaryota</taxon>
        <taxon>Metazoa</taxon>
        <taxon>Spiralia</taxon>
        <taxon>Gnathifera</taxon>
        <taxon>Rotifera</taxon>
        <taxon>Eurotatoria</taxon>
        <taxon>Bdelloidea</taxon>
        <taxon>Philodinida</taxon>
        <taxon>Philodinidae</taxon>
        <taxon>Didymodactylos</taxon>
    </lineage>
</organism>
<comment type="caution">
    <text evidence="6">The sequence shown here is derived from an EMBL/GenBank/DDBJ whole genome shotgun (WGS) entry which is preliminary data.</text>
</comment>
<evidence type="ECO:0000313" key="6">
    <source>
        <dbReference type="EMBL" id="CAF1550216.1"/>
    </source>
</evidence>
<dbReference type="GO" id="GO:0005634">
    <property type="term" value="C:nucleus"/>
    <property type="evidence" value="ECO:0007669"/>
    <property type="project" value="TreeGrafter"/>
</dbReference>
<dbReference type="PROSITE" id="PS01360">
    <property type="entry name" value="ZF_MYND_1"/>
    <property type="match status" value="1"/>
</dbReference>
<dbReference type="GO" id="GO:0000981">
    <property type="term" value="F:DNA-binding transcription factor activity, RNA polymerase II-specific"/>
    <property type="evidence" value="ECO:0007669"/>
    <property type="project" value="TreeGrafter"/>
</dbReference>
<dbReference type="EMBL" id="CAJOBA010062749">
    <property type="protein sequence ID" value="CAF4340234.1"/>
    <property type="molecule type" value="Genomic_DNA"/>
</dbReference>
<dbReference type="SUPFAM" id="SSF144232">
    <property type="entry name" value="HIT/MYND zinc finger-like"/>
    <property type="match status" value="1"/>
</dbReference>
<dbReference type="GO" id="GO:0008270">
    <property type="term" value="F:zinc ion binding"/>
    <property type="evidence" value="ECO:0007669"/>
    <property type="project" value="UniProtKB-KW"/>
</dbReference>
<evidence type="ECO:0000313" key="8">
    <source>
        <dbReference type="Proteomes" id="UP000677228"/>
    </source>
</evidence>
<dbReference type="Proteomes" id="UP000682733">
    <property type="component" value="Unassembled WGS sequence"/>
</dbReference>
<sequence>MSEHLRDEAKRAVDRVLARCNSKRSELDEDARVCYGILHMNSLESTVEFLTVCTRMYPKSSFFLELRGSLYSFLAKYEQGLVDINTALQLVPNDAKLLYSRAAMLRLCEHVDPNETVAAYNTFLKYAPIDYRKIPEAYYSIASCYFLNSAVEHNVELAEKYYEKGIEAEKHQLPLFLPYGSNHKLMLSQIFHTKSKTSDISVIETETNTQKPKSRLTDPRRIDIIQSHRKCIAEARNITSSMNYLTRTVKPRLHQNSPASLIGLKAITLREMNPMKDHVYQGYVLSVTIFEQSPTVEPSVWLPVEDDNGDLERLFIYNIPPSEGRQLITDTYTYGAKMSILNPYMRFTADRKPGIRVDDVSSIILQGDTHNVKNMCRCCGKANATKTCSNCRSARYCSVECQRMDWKQYGHKLICN</sequence>
<name>A0A8S2FSV1_9BILA</name>
<dbReference type="Gene3D" id="6.10.140.2220">
    <property type="match status" value="1"/>
</dbReference>
<protein>
    <recommendedName>
        <fullName evidence="5">MYND-type domain-containing protein</fullName>
    </recommendedName>
</protein>
<dbReference type="SUPFAM" id="SSF48452">
    <property type="entry name" value="TPR-like"/>
    <property type="match status" value="1"/>
</dbReference>
<evidence type="ECO:0000259" key="5">
    <source>
        <dbReference type="PROSITE" id="PS50865"/>
    </source>
</evidence>
<dbReference type="PANTHER" id="PTHR10237:SF14">
    <property type="entry name" value="MYND-TYPE DOMAIN-CONTAINING PROTEIN"/>
    <property type="match status" value="1"/>
</dbReference>
<dbReference type="Pfam" id="PF01753">
    <property type="entry name" value="zf-MYND"/>
    <property type="match status" value="1"/>
</dbReference>
<dbReference type="Proteomes" id="UP000677228">
    <property type="component" value="Unassembled WGS sequence"/>
</dbReference>
<reference evidence="6" key="1">
    <citation type="submission" date="2021-02" db="EMBL/GenBank/DDBJ databases">
        <authorList>
            <person name="Nowell W R."/>
        </authorList>
    </citation>
    <scope>NUCLEOTIDE SEQUENCE</scope>
</reference>
<dbReference type="Gene3D" id="1.25.40.10">
    <property type="entry name" value="Tetratricopeptide repeat domain"/>
    <property type="match status" value="1"/>
</dbReference>
<dbReference type="AlphaFoldDB" id="A0A8S2FSV1"/>
<evidence type="ECO:0000313" key="7">
    <source>
        <dbReference type="EMBL" id="CAF4340234.1"/>
    </source>
</evidence>
<proteinExistence type="predicted"/>
<evidence type="ECO:0000256" key="2">
    <source>
        <dbReference type="ARBA" id="ARBA00022771"/>
    </source>
</evidence>
<keyword evidence="1" id="KW-0479">Metal-binding</keyword>
<dbReference type="EMBL" id="CAJNOK010040296">
    <property type="protein sequence ID" value="CAF1550216.1"/>
    <property type="molecule type" value="Genomic_DNA"/>
</dbReference>
<accession>A0A8S2FSV1</accession>
<dbReference type="InterPro" id="IPR024119">
    <property type="entry name" value="TF_DEAF-1"/>
</dbReference>
<feature type="domain" description="MYND-type" evidence="5">
    <location>
        <begin position="376"/>
        <end position="415"/>
    </location>
</feature>
<evidence type="ECO:0000256" key="3">
    <source>
        <dbReference type="ARBA" id="ARBA00022833"/>
    </source>
</evidence>
<dbReference type="InterPro" id="IPR002893">
    <property type="entry name" value="Znf_MYND"/>
</dbReference>
<keyword evidence="2 4" id="KW-0863">Zinc-finger</keyword>
<dbReference type="PANTHER" id="PTHR10237">
    <property type="entry name" value="DEFORMED EPIDERMAL AUTOREGULATORY FACTOR 1 HOMOLOG SUPPRESSIN"/>
    <property type="match status" value="1"/>
</dbReference>